<keyword evidence="2 6" id="KW-0812">Transmembrane</keyword>
<evidence type="ECO:0000259" key="7">
    <source>
        <dbReference type="Pfam" id="PF20684"/>
    </source>
</evidence>
<sequence length="105" mass="11820">MINDFYILGIALLRVRRLRVDKRSRLSMVAVFIVGFGACIVSMVRLIYLGLNFDNSVILYGGASTSIFTTLEMNLAIICSCSISFPAFYRRGKTAVRQIISKICW</sequence>
<dbReference type="EMBL" id="MU006092">
    <property type="protein sequence ID" value="KAF2840944.1"/>
    <property type="molecule type" value="Genomic_DNA"/>
</dbReference>
<evidence type="ECO:0000256" key="6">
    <source>
        <dbReference type="SAM" id="Phobius"/>
    </source>
</evidence>
<dbReference type="InterPro" id="IPR052337">
    <property type="entry name" value="SAT4-like"/>
</dbReference>
<dbReference type="PANTHER" id="PTHR33048:SF158">
    <property type="entry name" value="MEMBRANE PROTEIN PTH11-LIKE, PUTATIVE-RELATED"/>
    <property type="match status" value="1"/>
</dbReference>
<keyword evidence="9" id="KW-1185">Reference proteome</keyword>
<feature type="transmembrane region" description="Helical" evidence="6">
    <location>
        <begin position="67"/>
        <end position="89"/>
    </location>
</feature>
<accession>A0A9P4VUT6</accession>
<dbReference type="OrthoDB" id="444631at2759"/>
<comment type="caution">
    <text evidence="8">The sequence shown here is derived from an EMBL/GenBank/DDBJ whole genome shotgun (WGS) entry which is preliminary data.</text>
</comment>
<name>A0A9P4VUT6_9PEZI</name>
<dbReference type="Proteomes" id="UP000799429">
    <property type="component" value="Unassembled WGS sequence"/>
</dbReference>
<evidence type="ECO:0000313" key="9">
    <source>
        <dbReference type="Proteomes" id="UP000799429"/>
    </source>
</evidence>
<organism evidence="8 9">
    <name type="scientific">Patellaria atrata CBS 101060</name>
    <dbReference type="NCBI Taxonomy" id="1346257"/>
    <lineage>
        <taxon>Eukaryota</taxon>
        <taxon>Fungi</taxon>
        <taxon>Dikarya</taxon>
        <taxon>Ascomycota</taxon>
        <taxon>Pezizomycotina</taxon>
        <taxon>Dothideomycetes</taxon>
        <taxon>Dothideomycetes incertae sedis</taxon>
        <taxon>Patellariales</taxon>
        <taxon>Patellariaceae</taxon>
        <taxon>Patellaria</taxon>
    </lineage>
</organism>
<comment type="subcellular location">
    <subcellularLocation>
        <location evidence="1">Membrane</location>
        <topology evidence="1">Multi-pass membrane protein</topology>
    </subcellularLocation>
</comment>
<comment type="similarity">
    <text evidence="5">Belongs to the SAT4 family.</text>
</comment>
<evidence type="ECO:0000313" key="8">
    <source>
        <dbReference type="EMBL" id="KAF2840944.1"/>
    </source>
</evidence>
<evidence type="ECO:0000256" key="3">
    <source>
        <dbReference type="ARBA" id="ARBA00022989"/>
    </source>
</evidence>
<evidence type="ECO:0000256" key="4">
    <source>
        <dbReference type="ARBA" id="ARBA00023136"/>
    </source>
</evidence>
<feature type="transmembrane region" description="Helical" evidence="6">
    <location>
        <begin position="26"/>
        <end position="47"/>
    </location>
</feature>
<keyword evidence="4 6" id="KW-0472">Membrane</keyword>
<dbReference type="InterPro" id="IPR049326">
    <property type="entry name" value="Rhodopsin_dom_fungi"/>
</dbReference>
<evidence type="ECO:0000256" key="1">
    <source>
        <dbReference type="ARBA" id="ARBA00004141"/>
    </source>
</evidence>
<gene>
    <name evidence="8" type="ORF">M501DRAFT_1014934</name>
</gene>
<dbReference type="AlphaFoldDB" id="A0A9P4VUT6"/>
<protein>
    <recommendedName>
        <fullName evidence="7">Rhodopsin domain-containing protein</fullName>
    </recommendedName>
</protein>
<dbReference type="GO" id="GO:0016020">
    <property type="term" value="C:membrane"/>
    <property type="evidence" value="ECO:0007669"/>
    <property type="project" value="UniProtKB-SubCell"/>
</dbReference>
<evidence type="ECO:0000256" key="5">
    <source>
        <dbReference type="ARBA" id="ARBA00038359"/>
    </source>
</evidence>
<dbReference type="Pfam" id="PF20684">
    <property type="entry name" value="Fung_rhodopsin"/>
    <property type="match status" value="1"/>
</dbReference>
<evidence type="ECO:0000256" key="2">
    <source>
        <dbReference type="ARBA" id="ARBA00022692"/>
    </source>
</evidence>
<keyword evidence="3 6" id="KW-1133">Transmembrane helix</keyword>
<proteinExistence type="inferred from homology"/>
<reference evidence="8" key="1">
    <citation type="journal article" date="2020" name="Stud. Mycol.">
        <title>101 Dothideomycetes genomes: a test case for predicting lifestyles and emergence of pathogens.</title>
        <authorList>
            <person name="Haridas S."/>
            <person name="Albert R."/>
            <person name="Binder M."/>
            <person name="Bloem J."/>
            <person name="Labutti K."/>
            <person name="Salamov A."/>
            <person name="Andreopoulos B."/>
            <person name="Baker S."/>
            <person name="Barry K."/>
            <person name="Bills G."/>
            <person name="Bluhm B."/>
            <person name="Cannon C."/>
            <person name="Castanera R."/>
            <person name="Culley D."/>
            <person name="Daum C."/>
            <person name="Ezra D."/>
            <person name="Gonzalez J."/>
            <person name="Henrissat B."/>
            <person name="Kuo A."/>
            <person name="Liang C."/>
            <person name="Lipzen A."/>
            <person name="Lutzoni F."/>
            <person name="Magnuson J."/>
            <person name="Mondo S."/>
            <person name="Nolan M."/>
            <person name="Ohm R."/>
            <person name="Pangilinan J."/>
            <person name="Park H.-J."/>
            <person name="Ramirez L."/>
            <person name="Alfaro M."/>
            <person name="Sun H."/>
            <person name="Tritt A."/>
            <person name="Yoshinaga Y."/>
            <person name="Zwiers L.-H."/>
            <person name="Turgeon B."/>
            <person name="Goodwin S."/>
            <person name="Spatafora J."/>
            <person name="Crous P."/>
            <person name="Grigoriev I."/>
        </authorList>
    </citation>
    <scope>NUCLEOTIDE SEQUENCE</scope>
    <source>
        <strain evidence="8">CBS 101060</strain>
    </source>
</reference>
<feature type="domain" description="Rhodopsin" evidence="7">
    <location>
        <begin position="1"/>
        <end position="85"/>
    </location>
</feature>
<dbReference type="PANTHER" id="PTHR33048">
    <property type="entry name" value="PTH11-LIKE INTEGRAL MEMBRANE PROTEIN (AFU_ORTHOLOGUE AFUA_5G11245)"/>
    <property type="match status" value="1"/>
</dbReference>